<evidence type="ECO:0000259" key="2">
    <source>
        <dbReference type="Pfam" id="PF13472"/>
    </source>
</evidence>
<dbReference type="CDD" id="cd01830">
    <property type="entry name" value="XynE_like"/>
    <property type="match status" value="1"/>
</dbReference>
<dbReference type="Pfam" id="PF13472">
    <property type="entry name" value="Lipase_GDSL_2"/>
    <property type="match status" value="1"/>
</dbReference>
<proteinExistence type="predicted"/>
<feature type="region of interest" description="Disordered" evidence="1">
    <location>
        <begin position="1"/>
        <end position="41"/>
    </location>
</feature>
<evidence type="ECO:0000313" key="4">
    <source>
        <dbReference type="Proteomes" id="UP001280581"/>
    </source>
</evidence>
<feature type="domain" description="SGNH hydrolase-type esterase" evidence="2">
    <location>
        <begin position="384"/>
        <end position="564"/>
    </location>
</feature>
<feature type="compositionally biased region" description="Low complexity" evidence="1">
    <location>
        <begin position="15"/>
        <end position="36"/>
    </location>
</feature>
<dbReference type="Gene3D" id="3.40.50.1110">
    <property type="entry name" value="SGNH hydrolase"/>
    <property type="match status" value="1"/>
</dbReference>
<evidence type="ECO:0000256" key="1">
    <source>
        <dbReference type="SAM" id="MobiDB-lite"/>
    </source>
</evidence>
<organism evidence="3 4">
    <name type="scientific">Pseudopithomyces chartarum</name>
    <dbReference type="NCBI Taxonomy" id="1892770"/>
    <lineage>
        <taxon>Eukaryota</taxon>
        <taxon>Fungi</taxon>
        <taxon>Dikarya</taxon>
        <taxon>Ascomycota</taxon>
        <taxon>Pezizomycotina</taxon>
        <taxon>Dothideomycetes</taxon>
        <taxon>Pleosporomycetidae</taxon>
        <taxon>Pleosporales</taxon>
        <taxon>Massarineae</taxon>
        <taxon>Didymosphaeriaceae</taxon>
        <taxon>Pseudopithomyces</taxon>
    </lineage>
</organism>
<protein>
    <recommendedName>
        <fullName evidence="2">SGNH hydrolase-type esterase domain-containing protein</fullName>
    </recommendedName>
</protein>
<dbReference type="InterPro" id="IPR053140">
    <property type="entry name" value="GDSL_Rv0518-like"/>
</dbReference>
<dbReference type="InterPro" id="IPR036514">
    <property type="entry name" value="SGNH_hydro_sf"/>
</dbReference>
<reference evidence="3 4" key="1">
    <citation type="submission" date="2021-02" db="EMBL/GenBank/DDBJ databases">
        <title>Genome assembly of Pseudopithomyces chartarum.</title>
        <authorList>
            <person name="Jauregui R."/>
            <person name="Singh J."/>
            <person name="Voisey C."/>
        </authorList>
    </citation>
    <scope>NUCLEOTIDE SEQUENCE [LARGE SCALE GENOMIC DNA]</scope>
    <source>
        <strain evidence="3 4">AGR01</strain>
    </source>
</reference>
<evidence type="ECO:0000313" key="3">
    <source>
        <dbReference type="EMBL" id="KAK3217295.1"/>
    </source>
</evidence>
<dbReference type="EMBL" id="WVTA01000001">
    <property type="protein sequence ID" value="KAK3217295.1"/>
    <property type="molecule type" value="Genomic_DNA"/>
</dbReference>
<name>A0AAN6RL60_9PLEO</name>
<feature type="compositionally biased region" description="Basic and acidic residues" evidence="1">
    <location>
        <begin position="1"/>
        <end position="10"/>
    </location>
</feature>
<comment type="caution">
    <text evidence="3">The sequence shown here is derived from an EMBL/GenBank/DDBJ whole genome shotgun (WGS) entry which is preliminary data.</text>
</comment>
<sequence length="575" mass="62448">MAQKDSERWPSDVNPSEAPPSYSETPTEPTTTPTARSPRRSFFRRALNINPGFCPGAVEMRNTYKQKPKEGEKHRLSFHKCAYCGMEPLLIFPKSYTEKWPKYARYRAQFAFECHVAAERLDKSDRRSCVICWEDRGIFAPPMALEEWGKHMRAHFKEEGYWMCSTKGCNSGMANQWGVEHYLPTPRFQMKRVNNITFSLVSVVLTAFALIPTPSNARALNQRQDENHWVTTWTSMPQLVESNNMPPSQFSSGGVLKDATLRQTFHMTVGAPKIKIAISNTFGGSDLPITAGSVGLPAGGAAGVSAIEASPLAAITVGGKASFTVPRGQVVVSDEINFQVKAQQNIACIAKLGKVEAVLQGIQEVEQLAVHAYVPATTSSMIIIGDSITDGRGSEDNKNNRWPDLLLARLQTNHTNIAVGNQAAGGNAVLSGGLGPTALSRYKRDALEQPGVKYVMLFEGVNDIGGGASGSALINAFKTITADAKKAGLVTIGATITPFGGNSYYSAQHESARKQVNEFVKAKGNFDWVVDFAGAIENKADPTKMDSKYNGGDGLHPNVAGYQAMANAFPLDVFN</sequence>
<gene>
    <name evidence="3" type="ORF">GRF29_1g2608698</name>
</gene>
<dbReference type="PANTHER" id="PTHR43784:SF2">
    <property type="entry name" value="GDSL-LIKE LIPASE_ACYLHYDROLASE, PUTATIVE (AFU_ORTHOLOGUE AFUA_2G00820)-RELATED"/>
    <property type="match status" value="1"/>
</dbReference>
<dbReference type="SUPFAM" id="SSF52266">
    <property type="entry name" value="SGNH hydrolase"/>
    <property type="match status" value="1"/>
</dbReference>
<dbReference type="Proteomes" id="UP001280581">
    <property type="component" value="Unassembled WGS sequence"/>
</dbReference>
<dbReference type="PANTHER" id="PTHR43784">
    <property type="entry name" value="GDSL-LIKE LIPASE/ACYLHYDROLASE, PUTATIVE (AFU_ORTHOLOGUE AFUA_2G00820)-RELATED"/>
    <property type="match status" value="1"/>
</dbReference>
<dbReference type="AlphaFoldDB" id="A0AAN6RL60"/>
<accession>A0AAN6RL60</accession>
<dbReference type="InterPro" id="IPR013830">
    <property type="entry name" value="SGNH_hydro"/>
</dbReference>
<keyword evidence="4" id="KW-1185">Reference proteome</keyword>